<gene>
    <name evidence="2" type="ORF">Sya03_19350</name>
</gene>
<sequence>MLRNRTARVLARGAAVLALTVGTVAAVGATPASARAFGCSAYSTSTTTAYALCSNGTGIGSDSYRVQLTCRHQGSNYTAYGPWVLPTQRSYKTCPYGTIFAKTVNLA</sequence>
<organism evidence="2 3">
    <name type="scientific">Spirilliplanes yamanashiensis</name>
    <dbReference type="NCBI Taxonomy" id="42233"/>
    <lineage>
        <taxon>Bacteria</taxon>
        <taxon>Bacillati</taxon>
        <taxon>Actinomycetota</taxon>
        <taxon>Actinomycetes</taxon>
        <taxon>Micromonosporales</taxon>
        <taxon>Micromonosporaceae</taxon>
        <taxon>Spirilliplanes</taxon>
    </lineage>
</organism>
<feature type="signal peptide" evidence="1">
    <location>
        <begin position="1"/>
        <end position="25"/>
    </location>
</feature>
<dbReference type="EMBL" id="BOOY01000012">
    <property type="protein sequence ID" value="GIJ02583.1"/>
    <property type="molecule type" value="Genomic_DNA"/>
</dbReference>
<dbReference type="RefSeq" id="WP_203937887.1">
    <property type="nucleotide sequence ID" value="NZ_BAAAGJ010000012.1"/>
</dbReference>
<accession>A0A8J3Y6A9</accession>
<comment type="caution">
    <text evidence="2">The sequence shown here is derived from an EMBL/GenBank/DDBJ whole genome shotgun (WGS) entry which is preliminary data.</text>
</comment>
<dbReference type="Proteomes" id="UP000652013">
    <property type="component" value="Unassembled WGS sequence"/>
</dbReference>
<dbReference type="AlphaFoldDB" id="A0A8J3Y6A9"/>
<name>A0A8J3Y6A9_9ACTN</name>
<evidence type="ECO:0000313" key="2">
    <source>
        <dbReference type="EMBL" id="GIJ02583.1"/>
    </source>
</evidence>
<evidence type="ECO:0008006" key="4">
    <source>
        <dbReference type="Google" id="ProtNLM"/>
    </source>
</evidence>
<reference evidence="2" key="1">
    <citation type="submission" date="2021-01" db="EMBL/GenBank/DDBJ databases">
        <title>Whole genome shotgun sequence of Spirilliplanes yamanashiensis NBRC 15828.</title>
        <authorList>
            <person name="Komaki H."/>
            <person name="Tamura T."/>
        </authorList>
    </citation>
    <scope>NUCLEOTIDE SEQUENCE</scope>
    <source>
        <strain evidence="2">NBRC 15828</strain>
    </source>
</reference>
<keyword evidence="1" id="KW-0732">Signal</keyword>
<proteinExistence type="predicted"/>
<protein>
    <recommendedName>
        <fullName evidence="4">Secreted protein</fullName>
    </recommendedName>
</protein>
<feature type="chain" id="PRO_5039247942" description="Secreted protein" evidence="1">
    <location>
        <begin position="26"/>
        <end position="107"/>
    </location>
</feature>
<keyword evidence="3" id="KW-1185">Reference proteome</keyword>
<evidence type="ECO:0000256" key="1">
    <source>
        <dbReference type="SAM" id="SignalP"/>
    </source>
</evidence>
<evidence type="ECO:0000313" key="3">
    <source>
        <dbReference type="Proteomes" id="UP000652013"/>
    </source>
</evidence>